<dbReference type="AlphaFoldDB" id="A0A542E6Q9"/>
<comment type="function">
    <text evidence="2">Pyridoxal 5'-phosphate (PLP)-binding protein, which is involved in PLP homeostasis.</text>
</comment>
<keyword evidence="7" id="KW-1185">Reference proteome</keyword>
<dbReference type="SUPFAM" id="SSF51419">
    <property type="entry name" value="PLP-binding barrel"/>
    <property type="match status" value="1"/>
</dbReference>
<dbReference type="Gene3D" id="3.20.20.10">
    <property type="entry name" value="Alanine racemase"/>
    <property type="match status" value="1"/>
</dbReference>
<dbReference type="GO" id="GO:0030170">
    <property type="term" value="F:pyridoxal phosphate binding"/>
    <property type="evidence" value="ECO:0007669"/>
    <property type="project" value="UniProtKB-UniRule"/>
</dbReference>
<dbReference type="PANTHER" id="PTHR10146:SF14">
    <property type="entry name" value="PYRIDOXAL PHOSPHATE HOMEOSTASIS PROTEIN"/>
    <property type="match status" value="1"/>
</dbReference>
<dbReference type="RefSeq" id="WP_170185779.1">
    <property type="nucleotide sequence ID" value="NZ_BAAAPR010000018.1"/>
</dbReference>
<protein>
    <recommendedName>
        <fullName evidence="2">Pyridoxal phosphate homeostasis protein</fullName>
        <shortName evidence="2">PLP homeostasis protein</shortName>
    </recommendedName>
</protein>
<dbReference type="HAMAP" id="MF_02087">
    <property type="entry name" value="PLP_homeostasis"/>
    <property type="match status" value="1"/>
</dbReference>
<dbReference type="NCBIfam" id="TIGR00044">
    <property type="entry name" value="YggS family pyridoxal phosphate-dependent enzyme"/>
    <property type="match status" value="1"/>
</dbReference>
<keyword evidence="1 2" id="KW-0663">Pyridoxal phosphate</keyword>
<dbReference type="InterPro" id="IPR001608">
    <property type="entry name" value="Ala_racemase_N"/>
</dbReference>
<evidence type="ECO:0000259" key="5">
    <source>
        <dbReference type="Pfam" id="PF01168"/>
    </source>
</evidence>
<feature type="modified residue" description="N6-(pyridoxal phosphate)lysine" evidence="2 3">
    <location>
        <position position="43"/>
    </location>
</feature>
<comment type="cofactor">
    <cofactor evidence="3">
        <name>pyridoxal 5'-phosphate</name>
        <dbReference type="ChEBI" id="CHEBI:597326"/>
    </cofactor>
</comment>
<accession>A0A542E6Q9</accession>
<dbReference type="Pfam" id="PF01168">
    <property type="entry name" value="Ala_racemase_N"/>
    <property type="match status" value="1"/>
</dbReference>
<evidence type="ECO:0000313" key="6">
    <source>
        <dbReference type="EMBL" id="TQJ11022.1"/>
    </source>
</evidence>
<proteinExistence type="inferred from homology"/>
<dbReference type="Proteomes" id="UP000317893">
    <property type="component" value="Unassembled WGS sequence"/>
</dbReference>
<gene>
    <name evidence="6" type="ORF">FB458_4171</name>
</gene>
<dbReference type="EMBL" id="VFMN01000001">
    <property type="protein sequence ID" value="TQJ11022.1"/>
    <property type="molecule type" value="Genomic_DNA"/>
</dbReference>
<comment type="similarity">
    <text evidence="2 4">Belongs to the pyridoxal phosphate-binding protein YggS/PROSC family.</text>
</comment>
<evidence type="ECO:0000256" key="3">
    <source>
        <dbReference type="PIRSR" id="PIRSR004848-1"/>
    </source>
</evidence>
<dbReference type="InterPro" id="IPR029066">
    <property type="entry name" value="PLP-binding_barrel"/>
</dbReference>
<dbReference type="InterPro" id="IPR011078">
    <property type="entry name" value="PyrdxlP_homeostasis"/>
</dbReference>
<sequence length="244" mass="25208">MSGDDPRRVELAERLAAVEQRVARACEDAGRDRSQVTLVVVTKFFPAADVRLLAGLGVRDVGESRVQEALAKAQEDALAPWPAPAGERLTTHFIGQVQTNKAAAVVGWADLIHSVDRPKLVRALDRAAQAAGTVQGVLLQVDLEDGADAGRGGVRPADLPALAELTAGSEGLDLAGLMAVAPRGADPDAAFARLAELAAEVRASYPGAVVVSAGMSGDLEDAVRHGATHLRVGSAILGARPGVR</sequence>
<feature type="domain" description="Alanine racemase N-terminal" evidence="5">
    <location>
        <begin position="15"/>
        <end position="241"/>
    </location>
</feature>
<evidence type="ECO:0000256" key="2">
    <source>
        <dbReference type="HAMAP-Rule" id="MF_02087"/>
    </source>
</evidence>
<organism evidence="6 7">
    <name type="scientific">Lapillicoccus jejuensis</name>
    <dbReference type="NCBI Taxonomy" id="402171"/>
    <lineage>
        <taxon>Bacteria</taxon>
        <taxon>Bacillati</taxon>
        <taxon>Actinomycetota</taxon>
        <taxon>Actinomycetes</taxon>
        <taxon>Micrococcales</taxon>
        <taxon>Intrasporangiaceae</taxon>
        <taxon>Lapillicoccus</taxon>
    </lineage>
</organism>
<reference evidence="6 7" key="1">
    <citation type="submission" date="2019-06" db="EMBL/GenBank/DDBJ databases">
        <title>Sequencing the genomes of 1000 actinobacteria strains.</title>
        <authorList>
            <person name="Klenk H.-P."/>
        </authorList>
    </citation>
    <scope>NUCLEOTIDE SEQUENCE [LARGE SCALE GENOMIC DNA]</scope>
    <source>
        <strain evidence="6 7">DSM 18607</strain>
    </source>
</reference>
<name>A0A542E6Q9_9MICO</name>
<dbReference type="CDD" id="cd00635">
    <property type="entry name" value="PLPDE_III_YBL036c_like"/>
    <property type="match status" value="1"/>
</dbReference>
<evidence type="ECO:0000256" key="1">
    <source>
        <dbReference type="ARBA" id="ARBA00022898"/>
    </source>
</evidence>
<evidence type="ECO:0000313" key="7">
    <source>
        <dbReference type="Proteomes" id="UP000317893"/>
    </source>
</evidence>
<dbReference type="PIRSF" id="PIRSF004848">
    <property type="entry name" value="YBL036c_PLPDEIII"/>
    <property type="match status" value="1"/>
</dbReference>
<dbReference type="PANTHER" id="PTHR10146">
    <property type="entry name" value="PROLINE SYNTHETASE CO-TRANSCRIBED BACTERIAL HOMOLOG PROTEIN"/>
    <property type="match status" value="1"/>
</dbReference>
<comment type="caution">
    <text evidence="6">The sequence shown here is derived from an EMBL/GenBank/DDBJ whole genome shotgun (WGS) entry which is preliminary data.</text>
</comment>
<evidence type="ECO:0000256" key="4">
    <source>
        <dbReference type="RuleBase" id="RU004514"/>
    </source>
</evidence>